<protein>
    <submittedName>
        <fullName evidence="2">Uncharacterized protein</fullName>
    </submittedName>
</protein>
<dbReference type="Proteomes" id="UP000800093">
    <property type="component" value="Unassembled WGS sequence"/>
</dbReference>
<gene>
    <name evidence="2" type="ORF">CC78DRAFT_612584</name>
</gene>
<feature type="transmembrane region" description="Helical" evidence="1">
    <location>
        <begin position="129"/>
        <end position="151"/>
    </location>
</feature>
<name>A0A9P4N9J4_9PLEO</name>
<evidence type="ECO:0000313" key="3">
    <source>
        <dbReference type="Proteomes" id="UP000800093"/>
    </source>
</evidence>
<organism evidence="2 3">
    <name type="scientific">Lojkania enalia</name>
    <dbReference type="NCBI Taxonomy" id="147567"/>
    <lineage>
        <taxon>Eukaryota</taxon>
        <taxon>Fungi</taxon>
        <taxon>Dikarya</taxon>
        <taxon>Ascomycota</taxon>
        <taxon>Pezizomycotina</taxon>
        <taxon>Dothideomycetes</taxon>
        <taxon>Pleosporomycetidae</taxon>
        <taxon>Pleosporales</taxon>
        <taxon>Pleosporales incertae sedis</taxon>
        <taxon>Lojkania</taxon>
    </lineage>
</organism>
<keyword evidence="1" id="KW-0472">Membrane</keyword>
<dbReference type="AlphaFoldDB" id="A0A9P4N9J4"/>
<sequence length="290" mass="31488">MDASSTGTLPSIQTPFGFHSHLSSLDYDIHTSLILAPVLDSNPVSPISATTNIGYGGPTPTDDPLMWITLVSMPHLFHHPSHTLAITSSTQFLSSSTNTTPALETATTAPTTQTSIQPMHGGISKGAKVGIALGIAVTAVLVLLALVIYGLDCRHRLKRRRAKRQNRNAELSILESELKNGRTAGREIKAAGLWDDLRFPASAKNGGGPKERLEKTECKKFNLWEHIGAVRNDTACKAPDQSERDIEWLPPYVPMHTKRTSVISSAVSVSLPIMSPSAHEQSFLNIEDRR</sequence>
<comment type="caution">
    <text evidence="2">The sequence shown here is derived from an EMBL/GenBank/DDBJ whole genome shotgun (WGS) entry which is preliminary data.</text>
</comment>
<evidence type="ECO:0000313" key="2">
    <source>
        <dbReference type="EMBL" id="KAF2269113.1"/>
    </source>
</evidence>
<evidence type="ECO:0000256" key="1">
    <source>
        <dbReference type="SAM" id="Phobius"/>
    </source>
</evidence>
<keyword evidence="1" id="KW-1133">Transmembrane helix</keyword>
<proteinExistence type="predicted"/>
<keyword evidence="1" id="KW-0812">Transmembrane</keyword>
<accession>A0A9P4N9J4</accession>
<keyword evidence="3" id="KW-1185">Reference proteome</keyword>
<reference evidence="3" key="1">
    <citation type="journal article" date="2020" name="Stud. Mycol.">
        <title>101 Dothideomycetes genomes: A test case for predicting lifestyles and emergence of pathogens.</title>
        <authorList>
            <person name="Haridas S."/>
            <person name="Albert R."/>
            <person name="Binder M."/>
            <person name="Bloem J."/>
            <person name="LaButti K."/>
            <person name="Salamov A."/>
            <person name="Andreopoulos B."/>
            <person name="Baker S."/>
            <person name="Barry K."/>
            <person name="Bills G."/>
            <person name="Bluhm B."/>
            <person name="Cannon C."/>
            <person name="Castanera R."/>
            <person name="Culley D."/>
            <person name="Daum C."/>
            <person name="Ezra D."/>
            <person name="Gonzalez J."/>
            <person name="Henrissat B."/>
            <person name="Kuo A."/>
            <person name="Liang C."/>
            <person name="Lipzen A."/>
            <person name="Lutzoni F."/>
            <person name="Magnuson J."/>
            <person name="Mondo S."/>
            <person name="Nolan M."/>
            <person name="Ohm R."/>
            <person name="Pangilinan J."/>
            <person name="Park H.-J."/>
            <person name="Ramirez L."/>
            <person name="Alfaro M."/>
            <person name="Sun H."/>
            <person name="Tritt A."/>
            <person name="Yoshinaga Y."/>
            <person name="Zwiers L.-H."/>
            <person name="Turgeon B."/>
            <person name="Goodwin S."/>
            <person name="Spatafora J."/>
            <person name="Crous P."/>
            <person name="Grigoriev I."/>
        </authorList>
    </citation>
    <scope>NUCLEOTIDE SEQUENCE [LARGE SCALE GENOMIC DNA]</scope>
    <source>
        <strain evidence="3">CBS 304.66</strain>
    </source>
</reference>
<dbReference type="EMBL" id="ML986583">
    <property type="protein sequence ID" value="KAF2269113.1"/>
    <property type="molecule type" value="Genomic_DNA"/>
</dbReference>